<name>X1DL59_9ZZZZ</name>
<dbReference type="EMBL" id="BART01025134">
    <property type="protein sequence ID" value="GAG97156.1"/>
    <property type="molecule type" value="Genomic_DNA"/>
</dbReference>
<feature type="non-terminal residue" evidence="1">
    <location>
        <position position="1"/>
    </location>
</feature>
<sequence length="32" mass="3873">KYRFPYKLRDGKTFPMIPVSVGYGRKLWELLI</sequence>
<gene>
    <name evidence="1" type="ORF">S01H4_45186</name>
</gene>
<protein>
    <submittedName>
        <fullName evidence="1">Uncharacterized protein</fullName>
    </submittedName>
</protein>
<reference evidence="1" key="1">
    <citation type="journal article" date="2014" name="Front. Microbiol.">
        <title>High frequency of phylogenetically diverse reductive dehalogenase-homologous genes in deep subseafloor sedimentary metagenomes.</title>
        <authorList>
            <person name="Kawai M."/>
            <person name="Futagami T."/>
            <person name="Toyoda A."/>
            <person name="Takaki Y."/>
            <person name="Nishi S."/>
            <person name="Hori S."/>
            <person name="Arai W."/>
            <person name="Tsubouchi T."/>
            <person name="Morono Y."/>
            <person name="Uchiyama I."/>
            <person name="Ito T."/>
            <person name="Fujiyama A."/>
            <person name="Inagaki F."/>
            <person name="Takami H."/>
        </authorList>
    </citation>
    <scope>NUCLEOTIDE SEQUENCE</scope>
    <source>
        <strain evidence="1">Expedition CK06-06</strain>
    </source>
</reference>
<dbReference type="AlphaFoldDB" id="X1DL59"/>
<comment type="caution">
    <text evidence="1">The sequence shown here is derived from an EMBL/GenBank/DDBJ whole genome shotgun (WGS) entry which is preliminary data.</text>
</comment>
<organism evidence="1">
    <name type="scientific">marine sediment metagenome</name>
    <dbReference type="NCBI Taxonomy" id="412755"/>
    <lineage>
        <taxon>unclassified sequences</taxon>
        <taxon>metagenomes</taxon>
        <taxon>ecological metagenomes</taxon>
    </lineage>
</organism>
<evidence type="ECO:0000313" key="1">
    <source>
        <dbReference type="EMBL" id="GAG97156.1"/>
    </source>
</evidence>
<proteinExistence type="predicted"/>
<accession>X1DL59</accession>